<proteinExistence type="predicted"/>
<dbReference type="KEGG" id="mgot:MgSA37_04450"/>
<dbReference type="EMBL" id="AP017313">
    <property type="protein sequence ID" value="BAU56253.1"/>
    <property type="molecule type" value="Genomic_DNA"/>
</dbReference>
<accession>A0A0X8X772</accession>
<name>A0A0X8X772_9SPHI</name>
<dbReference type="Gene3D" id="3.30.565.60">
    <property type="match status" value="1"/>
</dbReference>
<dbReference type="OrthoDB" id="9807907at2"/>
<dbReference type="InterPro" id="IPR038461">
    <property type="entry name" value="Schlafen_AlbA_2_dom_sf"/>
</dbReference>
<dbReference type="AlphaFoldDB" id="A0A0X8X772"/>
<sequence>MISQEELTKILPALEADRIEKTISKNDADKFGEAICSFCNDMANHQGPGYLIIGANDDGSLNGTTVDEQLMQTLLSYRTDGRIVPPPAMVVSKFTYPTGDVAVVEVQPSKVPPVRYKGKVCIRIGPRKGTANEAEERILSEKRSTFARSFDTQPTYGSAIDDISIDIFKINYLPTAIDNETLIANGREIKEQLSSLKFFDLRADVPTNAGILLFGKNPRFYLSGAYIQYVRFTGEDEVSDFDYEYRFEGDLTTQMKVIDDFIKSQIVKRVQMKLGEEYETAYPASAVQELLYNAIIHRDYQSNAPIKFYEFSNRIEITNPGGLYGDARPENFPNKNDYRNPTLAEAAKNLGFINSFNVGVKRAIAALRKNGSPDPIFILDQPTSFGVIIYKKL</sequence>
<protein>
    <submittedName>
        <fullName evidence="1">Divergent AAA domain protein</fullName>
    </submittedName>
</protein>
<keyword evidence="2" id="KW-1185">Reference proteome</keyword>
<dbReference type="Pfam" id="PF13749">
    <property type="entry name" value="HATPase_c_4"/>
    <property type="match status" value="1"/>
</dbReference>
<dbReference type="GO" id="GO:0003678">
    <property type="term" value="F:DNA helicase activity"/>
    <property type="evidence" value="ECO:0007669"/>
    <property type="project" value="UniProtKB-EC"/>
</dbReference>
<reference evidence="1 2" key="1">
    <citation type="submission" date="2015-12" db="EMBL/GenBank/DDBJ databases">
        <title>Genome sequence of Mucilaginibacter gotjawali.</title>
        <authorList>
            <person name="Lee J.S."/>
            <person name="Lee K.C."/>
            <person name="Kim K.K."/>
            <person name="Lee B.W."/>
        </authorList>
    </citation>
    <scope>NUCLEOTIDE SEQUENCE [LARGE SCALE GENOMIC DNA]</scope>
    <source>
        <strain evidence="1 2">SA3-7</strain>
    </source>
</reference>
<dbReference type="RefSeq" id="WP_096354937.1">
    <property type="nucleotide sequence ID" value="NZ_AP017313.1"/>
</dbReference>
<dbReference type="PANTHER" id="PTHR30595:SF6">
    <property type="entry name" value="SCHLAFEN ALBA-2 DOMAIN-CONTAINING PROTEIN"/>
    <property type="match status" value="1"/>
</dbReference>
<dbReference type="PANTHER" id="PTHR30595">
    <property type="entry name" value="GLPR-RELATED TRANSCRIPTIONAL REPRESSOR"/>
    <property type="match status" value="1"/>
</dbReference>
<dbReference type="Pfam" id="PF04326">
    <property type="entry name" value="SLFN_AlbA_2"/>
    <property type="match status" value="1"/>
</dbReference>
<dbReference type="Gene3D" id="3.30.950.30">
    <property type="entry name" value="Schlafen, AAA domain"/>
    <property type="match status" value="1"/>
</dbReference>
<gene>
    <name evidence="1" type="ORF">MgSA37_04450</name>
</gene>
<evidence type="ECO:0000313" key="2">
    <source>
        <dbReference type="Proteomes" id="UP000218263"/>
    </source>
</evidence>
<evidence type="ECO:0000313" key="1">
    <source>
        <dbReference type="EMBL" id="BAU56253.1"/>
    </source>
</evidence>
<dbReference type="InterPro" id="IPR007421">
    <property type="entry name" value="Schlafen_AlbA_2_dom"/>
</dbReference>
<dbReference type="Proteomes" id="UP000218263">
    <property type="component" value="Chromosome"/>
</dbReference>
<dbReference type="GO" id="GO:0016787">
    <property type="term" value="F:hydrolase activity"/>
    <property type="evidence" value="ECO:0007669"/>
    <property type="project" value="UniProtKB-KW"/>
</dbReference>
<dbReference type="InterPro" id="IPR038475">
    <property type="entry name" value="RecG_C_sf"/>
</dbReference>
<organism evidence="1 2">
    <name type="scientific">Mucilaginibacter gotjawali</name>
    <dbReference type="NCBI Taxonomy" id="1550579"/>
    <lineage>
        <taxon>Bacteria</taxon>
        <taxon>Pseudomonadati</taxon>
        <taxon>Bacteroidota</taxon>
        <taxon>Sphingobacteriia</taxon>
        <taxon>Sphingobacteriales</taxon>
        <taxon>Sphingobacteriaceae</taxon>
        <taxon>Mucilaginibacter</taxon>
    </lineage>
</organism>